<feature type="compositionally biased region" description="Low complexity" evidence="1">
    <location>
        <begin position="2524"/>
        <end position="2536"/>
    </location>
</feature>
<name>A0A9R1WLP0_LACSA</name>
<dbReference type="InterPro" id="IPR043502">
    <property type="entry name" value="DNA/RNA_pol_sf"/>
</dbReference>
<dbReference type="SUPFAM" id="SSF56219">
    <property type="entry name" value="DNase I-like"/>
    <property type="match status" value="2"/>
</dbReference>
<keyword evidence="2" id="KW-1133">Transmembrane helix</keyword>
<dbReference type="Pfam" id="PF14111">
    <property type="entry name" value="DUF4283"/>
    <property type="match status" value="1"/>
</dbReference>
<accession>A0A9R1WLP0</accession>
<sequence>MGRTYRIILGWNSLLFDVNLIDHNDQVIHCKVCFPSTNKYVFCSIVYAANKYIDRRALWTSLVHHKGFIKEDPWIIGGDFNVTLDLSESSAGSSKFSKGMVEFLDCINTLEIQDINCNGLNFTWNQKPQGDNGIMKKLDRVMGNCSLLDLFPSICASFLPYGLSDHSPIIIKIPLRINFKVLPFKFPNVLTLCPELKLLVERHWNVDIQGVKMFILTQKLKILKKPIRNLLKMQGHFSDNVDHFRKELEAVQVDLDLDPYNSHLRDLEAIFLGELKKAYDKEERFLKQKAKIQWLKEGDSNSKFFHRIVKGKMHKNRIEAVMNSRGEWLEGDAVYKEFIDYFQDFLGKEVPCDEIFLPESLFIKKLDLIDAVEMVKIVSNEEIKAALFDIDDDKAPGPDGYSAKFFKSMWSIIGEDFCLAVKDFFANGKILKEINATVIALVPKVNSPGKVSDFRPISCCSVIYKCISKIIVGRLRNHLGSIVAENQSAFIPGRSITDNILLSQELVRGYHRDRGFSRCALKVDIQKAYDTVSWSFLQNILFHFGFHPAMIKWIMQCVSSPSYMISMNGSFHGYFDGKRGLRQGCPLSPYLFTLVMEIFNLIFQKRIKNEPMFKYHWRCKKLKLTHLCFADDLMIFCHGNKASVRVIKDSLDEFAKVAGLQPNFSKSNIFFGNVKTNVKRKILDTLPFVEGKLPMRYLGIPLISTRLFIRDCKRLVDKVRCRIGDWRNKFLSYAGRLQLISSVLYSLPVYWASCLLIPASITKEIEKLMKNFLWDCDESKKGRAKISWSSICKPVEYGGLGLRNLRAWNKAILSKRIWMIISNHDSLWVKWINIHVLKGRSFWDIEEKQDLSWSWRNLIRLRPKFRNQFVTKIGNGANSFMWFDDWHQLGAFSHVLSPREIANAGFRISDKVKDVIVDNSWFWPPEWLILIPQLNDFQLPVLDPMVADRVLWRKRDGQVVDFDIQQVWRDLSSCGQKVPWAHLVWFKQRIPRFSFILWLAIQERLMTQDRMRFWEKNKNLKCVFCNKQQDSHDHLFFECPFSSLVWKVVKDKVGISSNSQGWKELIEEFQDLFKGKSVQVFIMKIAFAASVYYIWRERNCRIFRKGKNEEMKIALNIFEEIRLKLIGLKGIDGFGFSNFPLKIALHIGLIPIFWRNFLLEVVFFLQMGLIPIISCFPPWQLGVSTTVGATAISISKWWDNYPSIPGIGYVFLKLYHIQVGCFLCLHKNNHFLLYWNACMVNAIRFIPDFIGSLTFEVVIFLIQMGLIPIIGCFPPWQLGVSTLVGATASSISKWWDNHPVIPRIGIHWNFSFEVVNFLKQMGLIPVSWNFLPRQLGISTLVDATASSISKWWDFYPLIHWIGYVNLRLYHIWVGCFPCFHKNNHFWIEFSSWFYQVFNANRSIPVIIGNFTFDVKFEGSILNYLGINLQGYFWNIPIKKGIDGFLIIGVILKKSVGGLDFYDIEDCSFFGSMSSFFVRGWFTHQGQFWNFWFIPLEEFLKINWNCLCKKEFGEKLKILWKWWNLIGHPDFSNILSWNLKIFALANEDIGKLMEDLIDNFRNCFKNFVKDIGLIFWSIWVFQVKIGKKFTNRFLEMDGKYCMKSKVQSSKLIAILGFIPVWRSLNFYDGLIDLANDSLVLDVPRMFCKIDIIQTLDYLFEYEAFLWDLVWWRFNGYLKIEDFEDFTRWKIFDMELIGYFFGSYVWFHTLLWSWTWKWIGVPPDLEPDIIMRKKGKNAKVKNKLKIVQDSDSMQLIDSSQAKSVSSLVNKFESEAIPISSIIPSEAGNADNSKLVSMTFDSLSEVKNEVILPNCSKSNLQFPPDVANLKNHDSPCLFNSENSKLVSMALDSPLAVKNEDIIPNSSNLNPQYLPDVANLKNHVSPCLFNTECSSPSVIFHSSLNPTKVMTDSIEVLSQSVVEFEKDIVQLCSPGEKNSMIAFWNGLSVKEKEGFVHGLRFTKKKYNNGIETDDDKMDAIDDVKKISLVSQRNEILMNWKDLSDKKKGKIIHKLCTSKVKKMAEANFGKNRIPIKSSCSLFPSSVSMKISSEFEAFDGLQKVGETVIKLFPEGDPKLNLNEPVSVDLQEICSLQSVVKEKKEKRKIEIDEMVSKQLEQVCNEIKFHFPSKFNHIEIGKKGMFNFNYADPDDKGINVQMMVDEEEDKKGSIRNSNGGLLITENMLEQMKNGEIKNKVNMNVHTMSLDESKINEPVSYAEKVSGKKLNAANLISKVKKNADLPDGVVEMPICDILKGCSPFKTTLYGYFIDKHVNFFNVNKFAHNTWRKHGLEEVMVNDEGIYFFRFSTEQGMISVLEGGVWMIFDSALVVRRWTTGVSSAKDQHDKVPVWVKIYNVPLEYWNGTGLSHIAWEIGKPLDVDAHTAKMCQEHWGRPAFMRILIEMSAAKEWLKEVHVYSSDLTTGERILSKCKIDYAWNPSKCSHCKVYGHKDNTCGILLAKEVKDIENSNLDDQKNDGKKVDLMEVLIASTKNVEEDNDGFQTVVKRNKGINLSEKKKEDLGIKNQNFSQGQNGKNQGIGKNTAGNYVANQGQKGNSLEKRGNMVGNQGKKGNNFEKNGNNFGGNQWNKGKGIQGQNGKNQTANGRNNGFKFEQGQNSKSNNFSNRSNYAGSNTGGINSQGIAHVFSYNKGQNLNVEKRKDAGSGLKYVPNSGEDSKISSNFDKIQNVENFKDPAIILSSNKFDVLKDLEDDNQVEFSRRSIQGIDLDYLDSVDQMEVIGAILESQVSFNKINEKCEKIFGNWKWIANKGEVGHTYRIILGWNSNFFDVNLIDHNDQVIHCKVSFPSNNKYVFCSIVYAANKYIDRRGLWVSLVHHKGLVREDPWIIGGDFNVTINPNESSAGTSKFTKGMVEFLECINTLEIQDINCNGLNFTWNQKPQGNNGILKKLDRVMGNSSLMDLFPSIFASFLPYGLSDHSPIVIKIPLKAKFKVLPFKFPNVLTLNADLKVLVENHWNTDIQGTKMYALIQKLKNLKKPIRKLLKKQGHFSDNVSHFRKELEMVQADLDEDPFNSDLRNLEAIFLGELKKAYEKEECFLKQKAKIQWLKDGDNNSKFFHKMVKGRVHKSRIEAIMNNDGEWLEGEEIYKEFVEYFKNFLGNEVPCGEIVQPNTLFSKKLDLIEAAEMIKIVTNNEIKEALFDIDDDKSPGPDGFSAKFFKSLWPVIGEDFCAAVKEFFANGKILKEVNATAIALVPKVEFPGKVSDFRPISCCSVVYKCISKVIVVRIRNHLGSLVDENQSAFIPGRSITDNILISQELVRGYHRDRGFSRCALKVDIQKAYDTVSWSFLQDILFLFGFHPAMINWIMQCVSTPSYMISMNGSYHGFFAGKRGLRQGCPLSPYLFTLVMEIFNLIIQRRIKNEPFFKYHWRCKKLKLTHLCFADDLMIFCHGNSASVRVIKESLEEFACVAGLHPNFSKSHIFFGNVKANVKSRILDTLPFVEGKLPMRYLGIPLISTRLFIRDCKRLVDKVRCRLGDWRNKFLSYAGRLQLISSVLYSLPVYWASCLLIPAAITKEIEKLMKNFLWDCDESKKGRAKVAWSSICKPLEYGGLGLRNLRAWNKTILSKRIWMILSNFDSIWVKWIKNYVLKGRCFWDVHEKQDLSWSWRNLIRLRPYFRNHFCSKVGNGVNTFMWYDDWHSLGALSYVLSPREIANAGFRITDKVKDVIMDNSWFWPSEWLSLIPQLNDFQLPKLDLLVNDRVLWRKRNGQEVEFEIHQVWKDLSNCGQKVPWAHIVWFKQSIPRFSFILWLAIQERLMTQDRMRFWDKNKNLKCSLCNVQPDSHNHLFFDCNFSSFVWKIVKDKVGIRSNSHGWKELIEEFQILFKGKSIRIFIMKIAFAASVYYIWRERNCRLFRKGRTEELKIALNIFEEIRLKLIGLKGEFLGFDNDVKRKWGVPVGKEDNND</sequence>
<feature type="compositionally biased region" description="Low complexity" evidence="1">
    <location>
        <begin position="2560"/>
        <end position="2595"/>
    </location>
</feature>
<reference evidence="4 5" key="1">
    <citation type="journal article" date="2017" name="Nat. Commun.">
        <title>Genome assembly with in vitro proximity ligation data and whole-genome triplication in lettuce.</title>
        <authorList>
            <person name="Reyes-Chin-Wo S."/>
            <person name="Wang Z."/>
            <person name="Yang X."/>
            <person name="Kozik A."/>
            <person name="Arikit S."/>
            <person name="Song C."/>
            <person name="Xia L."/>
            <person name="Froenicke L."/>
            <person name="Lavelle D.O."/>
            <person name="Truco M.J."/>
            <person name="Xia R."/>
            <person name="Zhu S."/>
            <person name="Xu C."/>
            <person name="Xu H."/>
            <person name="Xu X."/>
            <person name="Cox K."/>
            <person name="Korf I."/>
            <person name="Meyers B.C."/>
            <person name="Michelmore R.W."/>
        </authorList>
    </citation>
    <scope>NUCLEOTIDE SEQUENCE [LARGE SCALE GENOMIC DNA]</scope>
    <source>
        <strain evidence="5">cv. Salinas</strain>
        <tissue evidence="4">Seedlings</tissue>
    </source>
</reference>
<keyword evidence="2" id="KW-0812">Transmembrane</keyword>
<keyword evidence="5" id="KW-1185">Reference proteome</keyword>
<feature type="domain" description="Reverse transcriptase" evidence="3">
    <location>
        <begin position="3188"/>
        <end position="3467"/>
    </location>
</feature>
<dbReference type="CDD" id="cd01650">
    <property type="entry name" value="RT_nLTR_like"/>
    <property type="match status" value="2"/>
</dbReference>
<dbReference type="PROSITE" id="PS50878">
    <property type="entry name" value="RT_POL"/>
    <property type="match status" value="2"/>
</dbReference>
<feature type="transmembrane region" description="Helical" evidence="2">
    <location>
        <begin position="3843"/>
        <end position="3860"/>
    </location>
</feature>
<dbReference type="PANTHER" id="PTHR33116">
    <property type="entry name" value="REVERSE TRANSCRIPTASE ZINC-BINDING DOMAIN-CONTAINING PROTEIN-RELATED-RELATED"/>
    <property type="match status" value="1"/>
</dbReference>
<protein>
    <recommendedName>
        <fullName evidence="3">Reverse transcriptase domain-containing protein</fullName>
    </recommendedName>
</protein>
<feature type="domain" description="Reverse transcriptase" evidence="3">
    <location>
        <begin position="423"/>
        <end position="702"/>
    </location>
</feature>
<feature type="compositionally biased region" description="Polar residues" evidence="1">
    <location>
        <begin position="2537"/>
        <end position="2550"/>
    </location>
</feature>
<evidence type="ECO:0000313" key="5">
    <source>
        <dbReference type="Proteomes" id="UP000235145"/>
    </source>
</evidence>
<evidence type="ECO:0000256" key="1">
    <source>
        <dbReference type="SAM" id="MobiDB-lite"/>
    </source>
</evidence>
<dbReference type="EMBL" id="NBSK02000001">
    <property type="protein sequence ID" value="KAJ0226318.1"/>
    <property type="molecule type" value="Genomic_DNA"/>
</dbReference>
<dbReference type="InterPro" id="IPR000477">
    <property type="entry name" value="RT_dom"/>
</dbReference>
<feature type="region of interest" description="Disordered" evidence="1">
    <location>
        <begin position="2516"/>
        <end position="2626"/>
    </location>
</feature>
<feature type="transmembrane region" description="Helical" evidence="2">
    <location>
        <begin position="1157"/>
        <end position="1179"/>
    </location>
</feature>
<dbReference type="Pfam" id="PF00078">
    <property type="entry name" value="RVT_1"/>
    <property type="match status" value="2"/>
</dbReference>
<dbReference type="Proteomes" id="UP000235145">
    <property type="component" value="Unassembled WGS sequence"/>
</dbReference>
<dbReference type="Pfam" id="PF13966">
    <property type="entry name" value="zf-RVT"/>
    <property type="match status" value="2"/>
</dbReference>
<evidence type="ECO:0000313" key="4">
    <source>
        <dbReference type="EMBL" id="KAJ0226318.1"/>
    </source>
</evidence>
<keyword evidence="2" id="KW-0472">Membrane</keyword>
<evidence type="ECO:0000256" key="2">
    <source>
        <dbReference type="SAM" id="Phobius"/>
    </source>
</evidence>
<proteinExistence type="predicted"/>
<organism evidence="4 5">
    <name type="scientific">Lactuca sativa</name>
    <name type="common">Garden lettuce</name>
    <dbReference type="NCBI Taxonomy" id="4236"/>
    <lineage>
        <taxon>Eukaryota</taxon>
        <taxon>Viridiplantae</taxon>
        <taxon>Streptophyta</taxon>
        <taxon>Embryophyta</taxon>
        <taxon>Tracheophyta</taxon>
        <taxon>Spermatophyta</taxon>
        <taxon>Magnoliopsida</taxon>
        <taxon>eudicotyledons</taxon>
        <taxon>Gunneridae</taxon>
        <taxon>Pentapetalae</taxon>
        <taxon>asterids</taxon>
        <taxon>campanulids</taxon>
        <taxon>Asterales</taxon>
        <taxon>Asteraceae</taxon>
        <taxon>Cichorioideae</taxon>
        <taxon>Cichorieae</taxon>
        <taxon>Lactucinae</taxon>
        <taxon>Lactuca</taxon>
    </lineage>
</organism>
<dbReference type="Gene3D" id="3.60.10.10">
    <property type="entry name" value="Endonuclease/exonuclease/phosphatase"/>
    <property type="match status" value="2"/>
</dbReference>
<feature type="transmembrane region" description="Helical" evidence="2">
    <location>
        <begin position="1078"/>
        <end position="1095"/>
    </location>
</feature>
<evidence type="ECO:0000259" key="3">
    <source>
        <dbReference type="PROSITE" id="PS50878"/>
    </source>
</evidence>
<dbReference type="InterPro" id="IPR036691">
    <property type="entry name" value="Endo/exonu/phosph_ase_sf"/>
</dbReference>
<dbReference type="SUPFAM" id="SSF56672">
    <property type="entry name" value="DNA/RNA polymerases"/>
    <property type="match status" value="2"/>
</dbReference>
<gene>
    <name evidence="4" type="ORF">LSAT_V11C100000040</name>
</gene>
<dbReference type="InterPro" id="IPR026960">
    <property type="entry name" value="RVT-Znf"/>
</dbReference>
<feature type="compositionally biased region" description="Low complexity" evidence="1">
    <location>
        <begin position="2611"/>
        <end position="2622"/>
    </location>
</feature>
<feature type="transmembrane region" description="Helical" evidence="2">
    <location>
        <begin position="1245"/>
        <end position="1270"/>
    </location>
</feature>
<feature type="transmembrane region" description="Helical" evidence="2">
    <location>
        <begin position="1206"/>
        <end position="1225"/>
    </location>
</feature>
<dbReference type="InterPro" id="IPR025558">
    <property type="entry name" value="DUF4283"/>
</dbReference>
<dbReference type="PANTHER" id="PTHR33116:SF84">
    <property type="entry name" value="RNA-DIRECTED DNA POLYMERASE"/>
    <property type="match status" value="1"/>
</dbReference>
<comment type="caution">
    <text evidence="4">The sequence shown here is derived from an EMBL/GenBank/DDBJ whole genome shotgun (WGS) entry which is preliminary data.</text>
</comment>